<feature type="compositionally biased region" description="Low complexity" evidence="1">
    <location>
        <begin position="51"/>
        <end position="65"/>
    </location>
</feature>
<accession>A0AAD6HGP1</accession>
<feature type="chain" id="PRO_5042244862" evidence="3">
    <location>
        <begin position="17"/>
        <end position="188"/>
    </location>
</feature>
<dbReference type="EMBL" id="JAQJAN010000012">
    <property type="protein sequence ID" value="KAJ5716265.1"/>
    <property type="molecule type" value="Genomic_DNA"/>
</dbReference>
<keyword evidence="2" id="KW-1133">Transmembrane helix</keyword>
<reference evidence="4" key="2">
    <citation type="submission" date="2023-01" db="EMBL/GenBank/DDBJ databases">
        <authorList>
            <person name="Petersen C."/>
        </authorList>
    </citation>
    <scope>NUCLEOTIDE SEQUENCE</scope>
    <source>
        <strain evidence="4">IBT 17514</strain>
    </source>
</reference>
<sequence>MKAQHLLFFLLTTVLAEPQPEKRDVTTVATTASGFNYAGFASAINTQTHNTTESVSQTGQQQTSPTSPPAPKLLVPEVLSAVPFTIVIDLFDASARSSMASQFTNGSTPAWYANLPSDVKQYVSVVRAQISDGALTAQAASATGAAATATGTASAGSISSSSGMAAQPTVAAASMIGALGVLGLALVL</sequence>
<reference evidence="4" key="1">
    <citation type="journal article" date="2023" name="IMA Fungus">
        <title>Comparative genomic study of the Penicillium genus elucidates a diverse pangenome and 15 lateral gene transfer events.</title>
        <authorList>
            <person name="Petersen C."/>
            <person name="Sorensen T."/>
            <person name="Nielsen M.R."/>
            <person name="Sondergaard T.E."/>
            <person name="Sorensen J.L."/>
            <person name="Fitzpatrick D.A."/>
            <person name="Frisvad J.C."/>
            <person name="Nielsen K.L."/>
        </authorList>
    </citation>
    <scope>NUCLEOTIDE SEQUENCE</scope>
    <source>
        <strain evidence="4">IBT 17514</strain>
    </source>
</reference>
<organism evidence="4 5">
    <name type="scientific">Penicillium malachiteum</name>
    <dbReference type="NCBI Taxonomy" id="1324776"/>
    <lineage>
        <taxon>Eukaryota</taxon>
        <taxon>Fungi</taxon>
        <taxon>Dikarya</taxon>
        <taxon>Ascomycota</taxon>
        <taxon>Pezizomycotina</taxon>
        <taxon>Eurotiomycetes</taxon>
        <taxon>Eurotiomycetidae</taxon>
        <taxon>Eurotiales</taxon>
        <taxon>Aspergillaceae</taxon>
        <taxon>Penicillium</taxon>
    </lineage>
</organism>
<feature type="transmembrane region" description="Helical" evidence="2">
    <location>
        <begin position="169"/>
        <end position="187"/>
    </location>
</feature>
<gene>
    <name evidence="4" type="ORF">N7493_008176</name>
</gene>
<keyword evidence="5" id="KW-1185">Reference proteome</keyword>
<dbReference type="AlphaFoldDB" id="A0AAD6HGP1"/>
<keyword evidence="2" id="KW-0472">Membrane</keyword>
<feature type="signal peptide" evidence="3">
    <location>
        <begin position="1"/>
        <end position="16"/>
    </location>
</feature>
<name>A0AAD6HGP1_9EURO</name>
<evidence type="ECO:0000313" key="4">
    <source>
        <dbReference type="EMBL" id="KAJ5716265.1"/>
    </source>
</evidence>
<keyword evidence="2" id="KW-0812">Transmembrane</keyword>
<dbReference type="Proteomes" id="UP001215712">
    <property type="component" value="Unassembled WGS sequence"/>
</dbReference>
<feature type="region of interest" description="Disordered" evidence="1">
    <location>
        <begin position="49"/>
        <end position="71"/>
    </location>
</feature>
<evidence type="ECO:0000256" key="1">
    <source>
        <dbReference type="SAM" id="MobiDB-lite"/>
    </source>
</evidence>
<evidence type="ECO:0000256" key="2">
    <source>
        <dbReference type="SAM" id="Phobius"/>
    </source>
</evidence>
<keyword evidence="3" id="KW-0732">Signal</keyword>
<evidence type="ECO:0000313" key="5">
    <source>
        <dbReference type="Proteomes" id="UP001215712"/>
    </source>
</evidence>
<evidence type="ECO:0000256" key="3">
    <source>
        <dbReference type="SAM" id="SignalP"/>
    </source>
</evidence>
<proteinExistence type="predicted"/>
<comment type="caution">
    <text evidence="4">The sequence shown here is derived from an EMBL/GenBank/DDBJ whole genome shotgun (WGS) entry which is preliminary data.</text>
</comment>
<protein>
    <submittedName>
        <fullName evidence="4">Uncharacterized protein</fullName>
    </submittedName>
</protein>